<dbReference type="STRING" id="1246995.AFR_39140"/>
<reference evidence="2 3" key="1">
    <citation type="journal article" date="2014" name="J. Biotechnol.">
        <title>Complete genome sequence of the actinobacterium Actinoplanes friuliensis HAG 010964, producer of the lipopeptide antibiotic friulimycin.</title>
        <authorList>
            <person name="Ruckert C."/>
            <person name="Szczepanowski R."/>
            <person name="Albersmeier A."/>
            <person name="Goesmann A."/>
            <person name="Fischer N."/>
            <person name="Steinkamper A."/>
            <person name="Puhler A."/>
            <person name="Biener R."/>
            <person name="Schwartz D."/>
            <person name="Kalinowski J."/>
        </authorList>
    </citation>
    <scope>NUCLEOTIDE SEQUENCE [LARGE SCALE GENOMIC DNA]</scope>
    <source>
        <strain evidence="2 3">DSM 7358</strain>
    </source>
</reference>
<keyword evidence="1" id="KW-1133">Transmembrane helix</keyword>
<dbReference type="AlphaFoldDB" id="U5WAR5"/>
<dbReference type="HOGENOM" id="CLU_1313227_0_0_11"/>
<dbReference type="EMBL" id="CP006272">
    <property type="protein sequence ID" value="AGZ46082.1"/>
    <property type="molecule type" value="Genomic_DNA"/>
</dbReference>
<dbReference type="KEGG" id="afs:AFR_39140"/>
<feature type="transmembrane region" description="Helical" evidence="1">
    <location>
        <begin position="14"/>
        <end position="37"/>
    </location>
</feature>
<gene>
    <name evidence="2" type="ORF">AFR_39140</name>
</gene>
<proteinExistence type="predicted"/>
<sequence length="209" mass="22192">MIKLSIGAPPVQKVAGAAFGVVFALAGLAFVLLPLIADGWLQSVITADESCPSPSEIAGIPYDLLPPAVQDCVSGGSAFLGFDDQFGPMRWISLLGIPFTLVGLYLALSSVRTAGWLDGTRATVRRAFRARTVDLATATVTAGSYSLRRNRETSRETLERFPTLTARDPESGRTITIPLHLPSSELNALAQAIRDPALATQLRTLASTP</sequence>
<keyword evidence="1" id="KW-0812">Transmembrane</keyword>
<dbReference type="OrthoDB" id="3301063at2"/>
<name>U5WAR5_9ACTN</name>
<protein>
    <submittedName>
        <fullName evidence="2">Uncharacterized protein</fullName>
    </submittedName>
</protein>
<evidence type="ECO:0000313" key="3">
    <source>
        <dbReference type="Proteomes" id="UP000017746"/>
    </source>
</evidence>
<dbReference type="RefSeq" id="WP_023562416.1">
    <property type="nucleotide sequence ID" value="NC_022657.1"/>
</dbReference>
<keyword evidence="1" id="KW-0472">Membrane</keyword>
<organism evidence="2 3">
    <name type="scientific">Actinoplanes friuliensis DSM 7358</name>
    <dbReference type="NCBI Taxonomy" id="1246995"/>
    <lineage>
        <taxon>Bacteria</taxon>
        <taxon>Bacillati</taxon>
        <taxon>Actinomycetota</taxon>
        <taxon>Actinomycetes</taxon>
        <taxon>Micromonosporales</taxon>
        <taxon>Micromonosporaceae</taxon>
        <taxon>Actinoplanes</taxon>
    </lineage>
</organism>
<keyword evidence="3" id="KW-1185">Reference proteome</keyword>
<evidence type="ECO:0000256" key="1">
    <source>
        <dbReference type="SAM" id="Phobius"/>
    </source>
</evidence>
<evidence type="ECO:0000313" key="2">
    <source>
        <dbReference type="EMBL" id="AGZ46082.1"/>
    </source>
</evidence>
<dbReference type="eggNOG" id="ENOG502ZGU1">
    <property type="taxonomic scope" value="Bacteria"/>
</dbReference>
<feature type="transmembrane region" description="Helical" evidence="1">
    <location>
        <begin position="89"/>
        <end position="108"/>
    </location>
</feature>
<accession>U5WAR5</accession>
<dbReference type="Proteomes" id="UP000017746">
    <property type="component" value="Chromosome"/>
</dbReference>
<dbReference type="PATRIC" id="fig|1246995.3.peg.7921"/>